<dbReference type="OrthoDB" id="3017409at2759"/>
<dbReference type="Proteomes" id="UP000683000">
    <property type="component" value="Unassembled WGS sequence"/>
</dbReference>
<evidence type="ECO:0000313" key="2">
    <source>
        <dbReference type="Proteomes" id="UP000683000"/>
    </source>
</evidence>
<gene>
    <name evidence="1" type="ORF">JVT61DRAFT_475</name>
</gene>
<name>A0A8I3AGT0_9AGAM</name>
<keyword evidence="2" id="KW-1185">Reference proteome</keyword>
<comment type="caution">
    <text evidence="1">The sequence shown here is derived from an EMBL/GenBank/DDBJ whole genome shotgun (WGS) entry which is preliminary data.</text>
</comment>
<accession>A0A8I3AGT0</accession>
<dbReference type="AlphaFoldDB" id="A0A8I3AGT0"/>
<dbReference type="EMBL" id="JAGFBS010000001">
    <property type="protein sequence ID" value="KAG6381861.1"/>
    <property type="molecule type" value="Genomic_DNA"/>
</dbReference>
<organism evidence="1 2">
    <name type="scientific">Boletus reticuloceps</name>
    <dbReference type="NCBI Taxonomy" id="495285"/>
    <lineage>
        <taxon>Eukaryota</taxon>
        <taxon>Fungi</taxon>
        <taxon>Dikarya</taxon>
        <taxon>Basidiomycota</taxon>
        <taxon>Agaricomycotina</taxon>
        <taxon>Agaricomycetes</taxon>
        <taxon>Agaricomycetidae</taxon>
        <taxon>Boletales</taxon>
        <taxon>Boletineae</taxon>
        <taxon>Boletaceae</taxon>
        <taxon>Boletoideae</taxon>
        <taxon>Boletus</taxon>
    </lineage>
</organism>
<sequence length="136" mass="15702">MEDSTRPPVRIQANASSSLSLKATKSHLDEFLIDFHTRSTPSKGGDTTITAQLEKLSKSLKEQRARERQIRRNRWYSHTNLTFVLDYVILQRLRYLVRLNQLQLECHPFTPVEDGDETLYWLNGVTAAPKKLSGLF</sequence>
<proteinExistence type="predicted"/>
<protein>
    <submittedName>
        <fullName evidence="1">Uncharacterized protein</fullName>
    </submittedName>
</protein>
<reference evidence="1" key="1">
    <citation type="submission" date="2021-03" db="EMBL/GenBank/DDBJ databases">
        <title>Evolutionary innovations through gain and loss of genes in the ectomycorrhizal Boletales.</title>
        <authorList>
            <person name="Wu G."/>
            <person name="Miyauchi S."/>
            <person name="Morin E."/>
            <person name="Yang Z.-L."/>
            <person name="Xu J."/>
            <person name="Martin F.M."/>
        </authorList>
    </citation>
    <scope>NUCLEOTIDE SEQUENCE</scope>
    <source>
        <strain evidence="1">BR01</strain>
    </source>
</reference>
<evidence type="ECO:0000313" key="1">
    <source>
        <dbReference type="EMBL" id="KAG6381861.1"/>
    </source>
</evidence>